<dbReference type="InterPro" id="IPR039497">
    <property type="entry name" value="CC144C-like_CC_dom"/>
</dbReference>
<feature type="region of interest" description="Disordered" evidence="3">
    <location>
        <begin position="475"/>
        <end position="495"/>
    </location>
</feature>
<evidence type="ECO:0000313" key="5">
    <source>
        <dbReference type="EMBL" id="GFS08403.1"/>
    </source>
</evidence>
<accession>A0AAV4ID50</accession>
<dbReference type="Pfam" id="PF14915">
    <property type="entry name" value="CCDC144C"/>
    <property type="match status" value="1"/>
</dbReference>
<feature type="region of interest" description="Disordered" evidence="3">
    <location>
        <begin position="956"/>
        <end position="975"/>
    </location>
</feature>
<protein>
    <submittedName>
        <fullName evidence="5">Ankyrin repeat domain 30B</fullName>
    </submittedName>
</protein>
<dbReference type="AlphaFoldDB" id="A0AAV4ID50"/>
<feature type="coiled-coil region" evidence="2">
    <location>
        <begin position="404"/>
        <end position="463"/>
    </location>
</feature>
<evidence type="ECO:0000256" key="2">
    <source>
        <dbReference type="SAM" id="Coils"/>
    </source>
</evidence>
<feature type="coiled-coil region" evidence="2">
    <location>
        <begin position="980"/>
        <end position="1007"/>
    </location>
</feature>
<feature type="compositionally biased region" description="Polar residues" evidence="3">
    <location>
        <begin position="381"/>
        <end position="390"/>
    </location>
</feature>
<evidence type="ECO:0000313" key="6">
    <source>
        <dbReference type="Proteomes" id="UP000762676"/>
    </source>
</evidence>
<gene>
    <name evidence="5" type="ORF">ElyMa_006594600</name>
</gene>
<feature type="region of interest" description="Disordered" evidence="3">
    <location>
        <begin position="27"/>
        <end position="87"/>
    </location>
</feature>
<feature type="compositionally biased region" description="Basic and acidic residues" evidence="3">
    <location>
        <begin position="27"/>
        <end position="50"/>
    </location>
</feature>
<dbReference type="PANTHER" id="PTHR43941">
    <property type="entry name" value="STRUCTURAL MAINTENANCE OF CHROMOSOMES PROTEIN 2"/>
    <property type="match status" value="1"/>
</dbReference>
<dbReference type="GO" id="GO:0000793">
    <property type="term" value="C:condensed chromosome"/>
    <property type="evidence" value="ECO:0007669"/>
    <property type="project" value="TreeGrafter"/>
</dbReference>
<comment type="caution">
    <text evidence="5">The sequence shown here is derived from an EMBL/GenBank/DDBJ whole genome shotgun (WGS) entry which is preliminary data.</text>
</comment>
<feature type="domain" description="CCDC144C-like coiled-coil" evidence="4">
    <location>
        <begin position="298"/>
        <end position="550"/>
    </location>
</feature>
<dbReference type="GO" id="GO:0000796">
    <property type="term" value="C:condensin complex"/>
    <property type="evidence" value="ECO:0007669"/>
    <property type="project" value="TreeGrafter"/>
</dbReference>
<organism evidence="5 6">
    <name type="scientific">Elysia marginata</name>
    <dbReference type="NCBI Taxonomy" id="1093978"/>
    <lineage>
        <taxon>Eukaryota</taxon>
        <taxon>Metazoa</taxon>
        <taxon>Spiralia</taxon>
        <taxon>Lophotrochozoa</taxon>
        <taxon>Mollusca</taxon>
        <taxon>Gastropoda</taxon>
        <taxon>Heterobranchia</taxon>
        <taxon>Euthyneura</taxon>
        <taxon>Panpulmonata</taxon>
        <taxon>Sacoglossa</taxon>
        <taxon>Placobranchoidea</taxon>
        <taxon>Plakobranchidae</taxon>
        <taxon>Elysia</taxon>
    </lineage>
</organism>
<feature type="compositionally biased region" description="Basic and acidic residues" evidence="3">
    <location>
        <begin position="482"/>
        <end position="495"/>
    </location>
</feature>
<name>A0AAV4ID50_9GAST</name>
<proteinExistence type="predicted"/>
<dbReference type="GO" id="GO:0000785">
    <property type="term" value="C:chromatin"/>
    <property type="evidence" value="ECO:0007669"/>
    <property type="project" value="TreeGrafter"/>
</dbReference>
<feature type="region of interest" description="Disordered" evidence="3">
    <location>
        <begin position="870"/>
        <end position="894"/>
    </location>
</feature>
<dbReference type="GO" id="GO:0003682">
    <property type="term" value="F:chromatin binding"/>
    <property type="evidence" value="ECO:0007669"/>
    <property type="project" value="TreeGrafter"/>
</dbReference>
<dbReference type="Gene3D" id="1.20.5.170">
    <property type="match status" value="1"/>
</dbReference>
<dbReference type="GO" id="GO:0007076">
    <property type="term" value="P:mitotic chromosome condensation"/>
    <property type="evidence" value="ECO:0007669"/>
    <property type="project" value="TreeGrafter"/>
</dbReference>
<dbReference type="EMBL" id="BMAT01013250">
    <property type="protein sequence ID" value="GFS08403.1"/>
    <property type="molecule type" value="Genomic_DNA"/>
</dbReference>
<dbReference type="SUPFAM" id="SSF57997">
    <property type="entry name" value="Tropomyosin"/>
    <property type="match status" value="2"/>
</dbReference>
<evidence type="ECO:0000256" key="3">
    <source>
        <dbReference type="SAM" id="MobiDB-lite"/>
    </source>
</evidence>
<sequence>MQIEYQRLLTGLTGRVFLRQELNRIDEQFQRERAEREKREEEEEKQRKQQEEDERMAQQEVIGEEMEQATSQLMSAPPPSISTLPITNQSIRPNQASVQPSAQTSTYVNLSNSTVEQIRQRLQVPAPSTATPSSTLGFNTQGTFLTSTQGLDGFDDNESVLSENPGEDRPGISRPYYHGMYRPNDPLDDDALSYTSTEFEDPVQSTPSYAKDRDLIASVNIGDPSSMLKVQEHVRDSRRQLEQERNQRQVLENKVKVSNKEKAELTKKLDSLVQQKSALEQSKLDLEARIRSLEYSVSEEEEKRKNAEILLEKTKEHELEAKQRAELTMRNLQIEMRTSANTIKELEEEKEELQRQMSHANNARLLQEQINEDQQKLIHAQTLQQQSMTPRENENQDLEQTSDNDKLRAEVYALQMELERQRSRFKDEVAMMGAENEELQARVEELKNDIKLNEEALAHATMQYNMQVASLKSDLTTATSNSDRERSGREKVEAELDSVKTRLVAANHEMDKMVRARNELEREYRREKDSLSREMDRKDAEVTSVKDNLQMHVSNTSLMERTAQLQQLRQDLDRTRIAHETLDQNYRLEKEQSAKLQAKIENTQEKLSNQQHENLSLRQQLDSLKLSGGGLPGSDANEKLNNILSNLRAESDRAKASLEEKNSTLLETVARLKEESRGSEVRRAGLEADLRRLQEEHSDLVRRAASAEASLQVASKAKDQLEQERATLRAELDQAHQRYQTAHDKATEAQARVSELLDRLDKAESSSVYSTQQLANTSANMQGLFKSKSELDESMQQLQVENARLEAELKYEKQRADMLHQDLQDSQKVRSSLEALCANLKSTSAHLEDRLGSEENEFADSRLDIADLERNKQTSESKLGEEKSRAETANYEKRSLESRLDVEIDKNRQLQKDVNTLKAHLKTAKTKIKDLGGSSPRPGDPQYSDFRRDVNDLETFVSTPRHQQQNANDGRSPRPLVGDVAALRHSLDNLNRSRRKMESEVRFLEGLVSDAGGDVRAELEAKYRAELNRKLGDVNRFLESQSHLQGKLDTSRTEIEVNLLADKRRLE</sequence>
<feature type="region of interest" description="Disordered" evidence="3">
    <location>
        <begin position="381"/>
        <end position="403"/>
    </location>
</feature>
<keyword evidence="1 2" id="KW-0175">Coiled coil</keyword>
<feature type="coiled-coil region" evidence="2">
    <location>
        <begin position="227"/>
        <end position="366"/>
    </location>
</feature>
<keyword evidence="6" id="KW-1185">Reference proteome</keyword>
<evidence type="ECO:0000256" key="1">
    <source>
        <dbReference type="ARBA" id="ARBA00023054"/>
    </source>
</evidence>
<feature type="region of interest" description="Disordered" evidence="3">
    <location>
        <begin position="927"/>
        <end position="946"/>
    </location>
</feature>
<dbReference type="Proteomes" id="UP000762676">
    <property type="component" value="Unassembled WGS sequence"/>
</dbReference>
<feature type="region of interest" description="Disordered" evidence="3">
    <location>
        <begin position="150"/>
        <end position="173"/>
    </location>
</feature>
<feature type="compositionally biased region" description="Polar residues" evidence="3">
    <location>
        <begin position="956"/>
        <end position="969"/>
    </location>
</feature>
<dbReference type="PANTHER" id="PTHR43941:SF1">
    <property type="entry name" value="STRUCTURAL MAINTENANCE OF CHROMOSOMES PROTEIN 2"/>
    <property type="match status" value="1"/>
</dbReference>
<feature type="non-terminal residue" evidence="5">
    <location>
        <position position="1067"/>
    </location>
</feature>
<reference evidence="5 6" key="1">
    <citation type="journal article" date="2021" name="Elife">
        <title>Chloroplast acquisition without the gene transfer in kleptoplastic sea slugs, Plakobranchus ocellatus.</title>
        <authorList>
            <person name="Maeda T."/>
            <person name="Takahashi S."/>
            <person name="Yoshida T."/>
            <person name="Shimamura S."/>
            <person name="Takaki Y."/>
            <person name="Nagai Y."/>
            <person name="Toyoda A."/>
            <person name="Suzuki Y."/>
            <person name="Arimoto A."/>
            <person name="Ishii H."/>
            <person name="Satoh N."/>
            <person name="Nishiyama T."/>
            <person name="Hasebe M."/>
            <person name="Maruyama T."/>
            <person name="Minagawa J."/>
            <person name="Obokata J."/>
            <person name="Shigenobu S."/>
        </authorList>
    </citation>
    <scope>NUCLEOTIDE SEQUENCE [LARGE SCALE GENOMIC DNA]</scope>
</reference>
<evidence type="ECO:0000259" key="4">
    <source>
        <dbReference type="Pfam" id="PF14915"/>
    </source>
</evidence>